<protein>
    <submittedName>
        <fullName evidence="2">Alkene reductase</fullName>
    </submittedName>
</protein>
<feature type="domain" description="NADH:flavin oxidoreductase/NADH oxidase N-terminal" evidence="1">
    <location>
        <begin position="3"/>
        <end position="325"/>
    </location>
</feature>
<dbReference type="Proteomes" id="UP001595850">
    <property type="component" value="Unassembled WGS sequence"/>
</dbReference>
<name>A0ABV8I4F3_9ACTN</name>
<gene>
    <name evidence="2" type="ORF">ACFOWE_05760</name>
</gene>
<dbReference type="SUPFAM" id="SSF51395">
    <property type="entry name" value="FMN-linked oxidoreductases"/>
    <property type="match status" value="1"/>
</dbReference>
<dbReference type="PANTHER" id="PTHR22893:SF91">
    <property type="entry name" value="NADPH DEHYDROGENASE 2-RELATED"/>
    <property type="match status" value="1"/>
</dbReference>
<evidence type="ECO:0000313" key="2">
    <source>
        <dbReference type="EMBL" id="MFC4057789.1"/>
    </source>
</evidence>
<keyword evidence="3" id="KW-1185">Reference proteome</keyword>
<reference evidence="3" key="1">
    <citation type="journal article" date="2019" name="Int. J. Syst. Evol. Microbiol.">
        <title>The Global Catalogue of Microorganisms (GCM) 10K type strain sequencing project: providing services to taxonomists for standard genome sequencing and annotation.</title>
        <authorList>
            <consortium name="The Broad Institute Genomics Platform"/>
            <consortium name="The Broad Institute Genome Sequencing Center for Infectious Disease"/>
            <person name="Wu L."/>
            <person name="Ma J."/>
        </authorList>
    </citation>
    <scope>NUCLEOTIDE SEQUENCE [LARGE SCALE GENOMIC DNA]</scope>
    <source>
        <strain evidence="3">TBRC 4489</strain>
    </source>
</reference>
<accession>A0ABV8I4F3</accession>
<dbReference type="CDD" id="cd02933">
    <property type="entry name" value="OYE_like_FMN"/>
    <property type="match status" value="1"/>
</dbReference>
<evidence type="ECO:0000313" key="3">
    <source>
        <dbReference type="Proteomes" id="UP001595850"/>
    </source>
</evidence>
<dbReference type="InterPro" id="IPR001155">
    <property type="entry name" value="OxRdtase_FMN_N"/>
</dbReference>
<evidence type="ECO:0000259" key="1">
    <source>
        <dbReference type="Pfam" id="PF00724"/>
    </source>
</evidence>
<dbReference type="InterPro" id="IPR045247">
    <property type="entry name" value="Oye-like"/>
</dbReference>
<dbReference type="Gene3D" id="3.20.20.70">
    <property type="entry name" value="Aldolase class I"/>
    <property type="match status" value="1"/>
</dbReference>
<dbReference type="InterPro" id="IPR013785">
    <property type="entry name" value="Aldolase_TIM"/>
</dbReference>
<proteinExistence type="predicted"/>
<dbReference type="RefSeq" id="WP_377285880.1">
    <property type="nucleotide sequence ID" value="NZ_JBHSBM010000011.1"/>
</dbReference>
<comment type="caution">
    <text evidence="2">The sequence shown here is derived from an EMBL/GenBank/DDBJ whole genome shotgun (WGS) entry which is preliminary data.</text>
</comment>
<organism evidence="2 3">
    <name type="scientific">Planomonospora corallina</name>
    <dbReference type="NCBI Taxonomy" id="1806052"/>
    <lineage>
        <taxon>Bacteria</taxon>
        <taxon>Bacillati</taxon>
        <taxon>Actinomycetota</taxon>
        <taxon>Actinomycetes</taxon>
        <taxon>Streptosporangiales</taxon>
        <taxon>Streptosporangiaceae</taxon>
        <taxon>Planomonospora</taxon>
    </lineage>
</organism>
<dbReference type="Pfam" id="PF00724">
    <property type="entry name" value="Oxidored_FMN"/>
    <property type="match status" value="1"/>
</dbReference>
<dbReference type="EMBL" id="JBHSBM010000011">
    <property type="protein sequence ID" value="MFC4057789.1"/>
    <property type="molecule type" value="Genomic_DNA"/>
</dbReference>
<dbReference type="PANTHER" id="PTHR22893">
    <property type="entry name" value="NADH OXIDOREDUCTASE-RELATED"/>
    <property type="match status" value="1"/>
</dbReference>
<sequence length="363" mass="38348">MPFTPFELGRLHLPNRLVMAPMTRSRAYVDGIPSSLTALYYAQRASAGLIVSEGIQPGPAGKGYMDTPGLHTAEQVAGWREVTDAVHAAGGRIFAQIMHAGRIGHPDNTGLTPVAPSAVRPAAQIFTPSGPQDVPVPVELSTAEVEATVRDFADAARRAVEAGFDGVELHGANGYLIHQFLSHNANLRGDRYGGSVEGRIRFAVETARATAEAIGADRVGIRISPATGAQDLLEDDADELYPALLSALAELGLAYVHFVAGGSAELDKRIRDLWPGALIVNDPSAGHPDEALGPWLDRGADLVALGKYFLANPDLPLRLRLGAPLNEPDFGTAFGGDHRGYTDYPALSLHPAAEPARVPAESA</sequence>